<name>A0A0G4LM97_VERLO</name>
<dbReference type="GO" id="GO:0006612">
    <property type="term" value="P:protein targeting to membrane"/>
    <property type="evidence" value="ECO:0007669"/>
    <property type="project" value="UniProtKB-UniRule"/>
</dbReference>
<evidence type="ECO:0000256" key="1">
    <source>
        <dbReference type="RuleBase" id="RU367079"/>
    </source>
</evidence>
<dbReference type="GO" id="GO:0015031">
    <property type="term" value="P:protein transport"/>
    <property type="evidence" value="ECO:0007669"/>
    <property type="project" value="UniProtKB-KW"/>
</dbReference>
<keyword evidence="1" id="KW-0268">Exocytosis</keyword>
<evidence type="ECO:0000313" key="3">
    <source>
        <dbReference type="Proteomes" id="UP000045706"/>
    </source>
</evidence>
<keyword evidence="1" id="KW-0653">Protein transport</keyword>
<dbReference type="GO" id="GO:0000145">
    <property type="term" value="C:exocyst"/>
    <property type="evidence" value="ECO:0007669"/>
    <property type="project" value="UniProtKB-UniRule"/>
</dbReference>
<feature type="non-terminal residue" evidence="2">
    <location>
        <position position="171"/>
    </location>
</feature>
<protein>
    <recommendedName>
        <fullName evidence="1">Exocyst complex component Sec8</fullName>
    </recommendedName>
</protein>
<proteinExistence type="inferred from homology"/>
<organism evidence="2 3">
    <name type="scientific">Verticillium longisporum</name>
    <name type="common">Verticillium dahliae var. longisporum</name>
    <dbReference type="NCBI Taxonomy" id="100787"/>
    <lineage>
        <taxon>Eukaryota</taxon>
        <taxon>Fungi</taxon>
        <taxon>Dikarya</taxon>
        <taxon>Ascomycota</taxon>
        <taxon>Pezizomycotina</taxon>
        <taxon>Sordariomycetes</taxon>
        <taxon>Hypocreomycetidae</taxon>
        <taxon>Glomerellales</taxon>
        <taxon>Plectosphaerellaceae</taxon>
        <taxon>Verticillium</taxon>
    </lineage>
</organism>
<dbReference type="InterPro" id="IPR039682">
    <property type="entry name" value="Sec8/EXOC4"/>
</dbReference>
<dbReference type="PANTHER" id="PTHR14146">
    <property type="entry name" value="EXOCYST COMPLEX COMPONENT 4"/>
    <property type="match status" value="1"/>
</dbReference>
<sequence length="171" mass="19385">MRYYDRCFGWFKSLVSKAQETAADTQTLRLAAKLALEPSQINETIKGIWASETTDTALMDKEIGQLIAYTNNQKTELSDILQDKDTISSICLLYTSMKWLAVKISGLRHITQHDIDSTRPNLPRQSGKRWTLMNDTNKVTSEDCPVYLPMTQDTVQSVTPCADPFSMSFFC</sequence>
<accession>A0A0G4LM97</accession>
<comment type="similarity">
    <text evidence="1">Belongs to the SEC8 family.</text>
</comment>
<reference evidence="3" key="1">
    <citation type="submission" date="2015-05" db="EMBL/GenBank/DDBJ databases">
        <authorList>
            <person name="Fogelqvist Johan"/>
        </authorList>
    </citation>
    <scope>NUCLEOTIDE SEQUENCE [LARGE SCALE GENOMIC DNA]</scope>
</reference>
<dbReference type="EMBL" id="CVQI01014391">
    <property type="protein sequence ID" value="CRK23156.1"/>
    <property type="molecule type" value="Genomic_DNA"/>
</dbReference>
<dbReference type="Proteomes" id="UP000045706">
    <property type="component" value="Unassembled WGS sequence"/>
</dbReference>
<evidence type="ECO:0000313" key="2">
    <source>
        <dbReference type="EMBL" id="CRK23156.1"/>
    </source>
</evidence>
<dbReference type="PANTHER" id="PTHR14146:SF0">
    <property type="entry name" value="EXOCYST COMPLEX COMPONENT 4"/>
    <property type="match status" value="1"/>
</dbReference>
<keyword evidence="1" id="KW-0813">Transport</keyword>
<gene>
    <name evidence="2" type="ORF">BN1723_018055</name>
</gene>
<dbReference type="GO" id="GO:0006893">
    <property type="term" value="P:Golgi to plasma membrane transport"/>
    <property type="evidence" value="ECO:0007669"/>
    <property type="project" value="TreeGrafter"/>
</dbReference>
<comment type="function">
    <text evidence="1">Component of the exocyst complex involved in the docking of exocytic vesicles with fusion sites on the plasma membrane.</text>
</comment>
<dbReference type="AlphaFoldDB" id="A0A0G4LM97"/>
<dbReference type="GO" id="GO:0090522">
    <property type="term" value="P:vesicle tethering involved in exocytosis"/>
    <property type="evidence" value="ECO:0007669"/>
    <property type="project" value="UniProtKB-UniRule"/>
</dbReference>